<gene>
    <name evidence="7" type="ORF">ASPVEDRAFT_33267</name>
</gene>
<dbReference type="GO" id="GO:0000981">
    <property type="term" value="F:DNA-binding transcription factor activity, RNA polymerase II-specific"/>
    <property type="evidence" value="ECO:0007669"/>
    <property type="project" value="InterPro"/>
</dbReference>
<keyword evidence="4" id="KW-0539">Nucleus</keyword>
<dbReference type="SMART" id="SM00066">
    <property type="entry name" value="GAL4"/>
    <property type="match status" value="1"/>
</dbReference>
<dbReference type="PROSITE" id="PS50048">
    <property type="entry name" value="ZN2_CY6_FUNGAL_2"/>
    <property type="match status" value="1"/>
</dbReference>
<dbReference type="Gene3D" id="4.10.240.10">
    <property type="entry name" value="Zn(2)-C6 fungal-type DNA-binding domain"/>
    <property type="match status" value="1"/>
</dbReference>
<proteinExistence type="predicted"/>
<evidence type="ECO:0000256" key="2">
    <source>
        <dbReference type="ARBA" id="ARBA00023125"/>
    </source>
</evidence>
<dbReference type="Proteomes" id="UP000184073">
    <property type="component" value="Unassembled WGS sequence"/>
</dbReference>
<dbReference type="InterPro" id="IPR000073">
    <property type="entry name" value="AB_hydrolase_1"/>
</dbReference>
<dbReference type="PANTHER" id="PTHR47840">
    <property type="entry name" value="ZN(II)2CYS6 TRANSCRIPTION FACTOR (EUROFUNG)-RELATED"/>
    <property type="match status" value="1"/>
</dbReference>
<keyword evidence="3" id="KW-0804">Transcription</keyword>
<dbReference type="InterPro" id="IPR001138">
    <property type="entry name" value="Zn2Cys6_DnaBD"/>
</dbReference>
<dbReference type="AlphaFoldDB" id="A0A1L9PZU7"/>
<organism evidence="7 8">
    <name type="scientific">Aspergillus versicolor CBS 583.65</name>
    <dbReference type="NCBI Taxonomy" id="1036611"/>
    <lineage>
        <taxon>Eukaryota</taxon>
        <taxon>Fungi</taxon>
        <taxon>Dikarya</taxon>
        <taxon>Ascomycota</taxon>
        <taxon>Pezizomycotina</taxon>
        <taxon>Eurotiomycetes</taxon>
        <taxon>Eurotiomycetidae</taxon>
        <taxon>Eurotiales</taxon>
        <taxon>Aspergillaceae</taxon>
        <taxon>Aspergillus</taxon>
        <taxon>Aspergillus subgen. Nidulantes</taxon>
    </lineage>
</organism>
<dbReference type="PANTHER" id="PTHR47840:SF4">
    <property type="entry name" value="ZN(II)2CYS6 TRANSCRIPTION FACTOR (EUROFUNG)"/>
    <property type="match status" value="1"/>
</dbReference>
<dbReference type="Pfam" id="PF12697">
    <property type="entry name" value="Abhydrolase_6"/>
    <property type="match status" value="1"/>
</dbReference>
<dbReference type="SUPFAM" id="SSF53474">
    <property type="entry name" value="alpha/beta-Hydrolases"/>
    <property type="match status" value="1"/>
</dbReference>
<keyword evidence="1" id="KW-0805">Transcription regulation</keyword>
<feature type="region of interest" description="Disordered" evidence="5">
    <location>
        <begin position="78"/>
        <end position="112"/>
    </location>
</feature>
<reference evidence="8" key="1">
    <citation type="journal article" date="2017" name="Genome Biol.">
        <title>Comparative genomics reveals high biological diversity and specific adaptations in the industrially and medically important fungal genus Aspergillus.</title>
        <authorList>
            <person name="de Vries R.P."/>
            <person name="Riley R."/>
            <person name="Wiebenga A."/>
            <person name="Aguilar-Osorio G."/>
            <person name="Amillis S."/>
            <person name="Uchima C.A."/>
            <person name="Anderluh G."/>
            <person name="Asadollahi M."/>
            <person name="Askin M."/>
            <person name="Barry K."/>
            <person name="Battaglia E."/>
            <person name="Bayram O."/>
            <person name="Benocci T."/>
            <person name="Braus-Stromeyer S.A."/>
            <person name="Caldana C."/>
            <person name="Canovas D."/>
            <person name="Cerqueira G.C."/>
            <person name="Chen F."/>
            <person name="Chen W."/>
            <person name="Choi C."/>
            <person name="Clum A."/>
            <person name="Dos Santos R.A."/>
            <person name="Damasio A.R."/>
            <person name="Diallinas G."/>
            <person name="Emri T."/>
            <person name="Fekete E."/>
            <person name="Flipphi M."/>
            <person name="Freyberg S."/>
            <person name="Gallo A."/>
            <person name="Gournas C."/>
            <person name="Habgood R."/>
            <person name="Hainaut M."/>
            <person name="Harispe M.L."/>
            <person name="Henrissat B."/>
            <person name="Hilden K.S."/>
            <person name="Hope R."/>
            <person name="Hossain A."/>
            <person name="Karabika E."/>
            <person name="Karaffa L."/>
            <person name="Karanyi Z."/>
            <person name="Krasevec N."/>
            <person name="Kuo A."/>
            <person name="Kusch H."/>
            <person name="LaButti K."/>
            <person name="Lagendijk E.L."/>
            <person name="Lapidus A."/>
            <person name="Levasseur A."/>
            <person name="Lindquist E."/>
            <person name="Lipzen A."/>
            <person name="Logrieco A.F."/>
            <person name="MacCabe A."/>
            <person name="Maekelae M.R."/>
            <person name="Malavazi I."/>
            <person name="Melin P."/>
            <person name="Meyer V."/>
            <person name="Mielnichuk N."/>
            <person name="Miskei M."/>
            <person name="Molnar A.P."/>
            <person name="Mule G."/>
            <person name="Ngan C.Y."/>
            <person name="Orejas M."/>
            <person name="Orosz E."/>
            <person name="Ouedraogo J.P."/>
            <person name="Overkamp K.M."/>
            <person name="Park H.-S."/>
            <person name="Perrone G."/>
            <person name="Piumi F."/>
            <person name="Punt P.J."/>
            <person name="Ram A.F."/>
            <person name="Ramon A."/>
            <person name="Rauscher S."/>
            <person name="Record E."/>
            <person name="Riano-Pachon D.M."/>
            <person name="Robert V."/>
            <person name="Roehrig J."/>
            <person name="Ruller R."/>
            <person name="Salamov A."/>
            <person name="Salih N.S."/>
            <person name="Samson R.A."/>
            <person name="Sandor E."/>
            <person name="Sanguinetti M."/>
            <person name="Schuetze T."/>
            <person name="Sepcic K."/>
            <person name="Shelest E."/>
            <person name="Sherlock G."/>
            <person name="Sophianopoulou V."/>
            <person name="Squina F.M."/>
            <person name="Sun H."/>
            <person name="Susca A."/>
            <person name="Todd R.B."/>
            <person name="Tsang A."/>
            <person name="Unkles S.E."/>
            <person name="van de Wiele N."/>
            <person name="van Rossen-Uffink D."/>
            <person name="Oliveira J.V."/>
            <person name="Vesth T.C."/>
            <person name="Visser J."/>
            <person name="Yu J.-H."/>
            <person name="Zhou M."/>
            <person name="Andersen M.R."/>
            <person name="Archer D.B."/>
            <person name="Baker S.E."/>
            <person name="Benoit I."/>
            <person name="Brakhage A.A."/>
            <person name="Braus G.H."/>
            <person name="Fischer R."/>
            <person name="Frisvad J.C."/>
            <person name="Goldman G.H."/>
            <person name="Houbraken J."/>
            <person name="Oakley B."/>
            <person name="Pocsi I."/>
            <person name="Scazzocchio C."/>
            <person name="Seiboth B."/>
            <person name="vanKuyk P.A."/>
            <person name="Wortman J."/>
            <person name="Dyer P.S."/>
            <person name="Grigoriev I.V."/>
        </authorList>
    </citation>
    <scope>NUCLEOTIDE SEQUENCE [LARGE SCALE GENOMIC DNA]</scope>
    <source>
        <strain evidence="8">CBS 583.65</strain>
    </source>
</reference>
<dbReference type="CDD" id="cd00067">
    <property type="entry name" value="GAL4"/>
    <property type="match status" value="1"/>
</dbReference>
<dbReference type="OrthoDB" id="5392779at2759"/>
<feature type="region of interest" description="Disordered" evidence="5">
    <location>
        <begin position="706"/>
        <end position="725"/>
    </location>
</feature>
<name>A0A1L9PZU7_ASPVE</name>
<dbReference type="STRING" id="1036611.A0A1L9PZU7"/>
<sequence>MPPERRKVRKGTHNCWECKRRKVRCIFTAEHAVCNNCRRRGTACISQELPDSYTPDSNQVETRLERVEGLLAQLANGPKNTIDLVSGSEQKTHPASAPSRHPPSRHPAPDRATGRYDELYRELAAAWPSEHDLDVIVSLPTGLSHLLFQPLCSPGPTDNKEPREMLQLPPPGCHPVLVARSLLLLGTFLQGVVPSAINKLGPVGDTYREIMATAVDRAIKLVTTNDELLGFVEALQCIMLEAMYQNYAGHLHRAWMAVRRATAAAQVMGIHQGRTSPYLKFLEPATRAAFDPDYICFRLIVMDRYLSLMLGLPQTPLEGRFAIPKDLSGFDPMARLERLHCEVSGRIAQRTAADINDISKTRETDKLLQDAAAQMPPQWWLIPPFTNESDLVSDTMRLMVQFTHHHLLARLHLPYMLRCSDSNNIYDHSRITAVNASRELLSRYVVFRTVNPAHFYCRGCDFLAFVATTVLCLAHISFRSYIGRDNSMFNFLMHSRPTDRGMMERTSEILESMARESTSDAIAPKLTHLIRHLLDVENNAANGAVYCTSSSSGEGEIAGQLTDKALHIHIPYFGTICFEQGGVSMSAQPDMGFSEHMHGGSGLPYQTNSWNGEYPDIQEQLRIPSELQLTIPSSITSTPTKVKWTSCGSSTPTSPNNASPFPASRTGAIVKTISSTHPRLRNSCTVFPPSTYTIVAPSAFRILSTPSIDPTTLQPGGEESPGRSRSSMVVLSTSSFLSGYGHSGNPIQTSKVFRPMTMKSTSAICCSNDIVDLDCGLYGGMWFLFGNGRGIRKGSWHSPAHYKNLTTALSAHNYTAIAIPLPSVNSSPPLSSWEEDARAIREAIMDELDAGRDVIALAHSFGGVAMGEAVKGLGKGDRMKDGPGVQTGVIGLVYMCAMALPKGQSHVGQMVPVGAVEEEIEKERNEYGAKHGGVSMTEKPG</sequence>
<accession>A0A1L9PZU7</accession>
<evidence type="ECO:0000313" key="8">
    <source>
        <dbReference type="Proteomes" id="UP000184073"/>
    </source>
</evidence>
<dbReference type="Pfam" id="PF00172">
    <property type="entry name" value="Zn_clus"/>
    <property type="match status" value="1"/>
</dbReference>
<dbReference type="InterPro" id="IPR036864">
    <property type="entry name" value="Zn2-C6_fun-type_DNA-bd_sf"/>
</dbReference>
<dbReference type="EMBL" id="KV878136">
    <property type="protein sequence ID" value="OJJ07015.1"/>
    <property type="molecule type" value="Genomic_DNA"/>
</dbReference>
<dbReference type="VEuPathDB" id="FungiDB:ASPVEDRAFT_33267"/>
<keyword evidence="8" id="KW-1185">Reference proteome</keyword>
<dbReference type="SUPFAM" id="SSF57701">
    <property type="entry name" value="Zn2/Cys6 DNA-binding domain"/>
    <property type="match status" value="1"/>
</dbReference>
<dbReference type="InterPro" id="IPR029058">
    <property type="entry name" value="AB_hydrolase_fold"/>
</dbReference>
<protein>
    <recommendedName>
        <fullName evidence="6">Zn(2)-C6 fungal-type domain-containing protein</fullName>
    </recommendedName>
</protein>
<evidence type="ECO:0000313" key="7">
    <source>
        <dbReference type="EMBL" id="OJJ07015.1"/>
    </source>
</evidence>
<keyword evidence="2" id="KW-0238">DNA-binding</keyword>
<feature type="region of interest" description="Disordered" evidence="5">
    <location>
        <begin position="641"/>
        <end position="664"/>
    </location>
</feature>
<dbReference type="Gene3D" id="3.40.50.1820">
    <property type="entry name" value="alpha/beta hydrolase"/>
    <property type="match status" value="1"/>
</dbReference>
<evidence type="ECO:0000256" key="1">
    <source>
        <dbReference type="ARBA" id="ARBA00023015"/>
    </source>
</evidence>
<evidence type="ECO:0000256" key="4">
    <source>
        <dbReference type="ARBA" id="ARBA00023242"/>
    </source>
</evidence>
<feature type="domain" description="Zn(2)-C6 fungal-type" evidence="6">
    <location>
        <begin position="14"/>
        <end position="46"/>
    </location>
</feature>
<dbReference type="CDD" id="cd12148">
    <property type="entry name" value="fungal_TF_MHR"/>
    <property type="match status" value="1"/>
</dbReference>
<feature type="compositionally biased region" description="Low complexity" evidence="5">
    <location>
        <begin position="649"/>
        <end position="664"/>
    </location>
</feature>
<evidence type="ECO:0000259" key="6">
    <source>
        <dbReference type="PROSITE" id="PS50048"/>
    </source>
</evidence>
<feature type="compositionally biased region" description="Low complexity" evidence="5">
    <location>
        <begin position="715"/>
        <end position="725"/>
    </location>
</feature>
<dbReference type="RefSeq" id="XP_040672777.1">
    <property type="nucleotide sequence ID" value="XM_040810707.1"/>
</dbReference>
<dbReference type="GeneID" id="63726218"/>
<evidence type="ECO:0000256" key="5">
    <source>
        <dbReference type="SAM" id="MobiDB-lite"/>
    </source>
</evidence>
<evidence type="ECO:0000256" key="3">
    <source>
        <dbReference type="ARBA" id="ARBA00023163"/>
    </source>
</evidence>
<dbReference type="GO" id="GO:0003677">
    <property type="term" value="F:DNA binding"/>
    <property type="evidence" value="ECO:0007669"/>
    <property type="project" value="UniProtKB-KW"/>
</dbReference>
<dbReference type="GO" id="GO:0008270">
    <property type="term" value="F:zinc ion binding"/>
    <property type="evidence" value="ECO:0007669"/>
    <property type="project" value="InterPro"/>
</dbReference>